<accession>A0ABR0G0M3</accession>
<organism evidence="1 2">
    <name type="scientific">Podospora bellae-mahoneyi</name>
    <dbReference type="NCBI Taxonomy" id="2093777"/>
    <lineage>
        <taxon>Eukaryota</taxon>
        <taxon>Fungi</taxon>
        <taxon>Dikarya</taxon>
        <taxon>Ascomycota</taxon>
        <taxon>Pezizomycotina</taxon>
        <taxon>Sordariomycetes</taxon>
        <taxon>Sordariomycetidae</taxon>
        <taxon>Sordariales</taxon>
        <taxon>Podosporaceae</taxon>
        <taxon>Podospora</taxon>
    </lineage>
</organism>
<evidence type="ECO:0000313" key="1">
    <source>
        <dbReference type="EMBL" id="KAK4649289.1"/>
    </source>
</evidence>
<sequence>MSKKKMVMEEEPANCLSLPGEFVPLRLHRADSTKFSFYI</sequence>
<name>A0ABR0G0M3_9PEZI</name>
<proteinExistence type="predicted"/>
<comment type="caution">
    <text evidence="1">The sequence shown here is derived from an EMBL/GenBank/DDBJ whole genome shotgun (WGS) entry which is preliminary data.</text>
</comment>
<dbReference type="EMBL" id="JAFFGZ010000001">
    <property type="protein sequence ID" value="KAK4649289.1"/>
    <property type="molecule type" value="Genomic_DNA"/>
</dbReference>
<dbReference type="Proteomes" id="UP001322138">
    <property type="component" value="Unassembled WGS sequence"/>
</dbReference>
<reference evidence="1 2" key="1">
    <citation type="journal article" date="2023" name="bioRxiv">
        <title>High-quality genome assemblies of four members of thePodospora anserinaspecies complex.</title>
        <authorList>
            <person name="Ament-Velasquez S.L."/>
            <person name="Vogan A.A."/>
            <person name="Wallerman O."/>
            <person name="Hartmann F."/>
            <person name="Gautier V."/>
            <person name="Silar P."/>
            <person name="Giraud T."/>
            <person name="Johannesson H."/>
        </authorList>
    </citation>
    <scope>NUCLEOTIDE SEQUENCE [LARGE SCALE GENOMIC DNA]</scope>
    <source>
        <strain evidence="1 2">CBS 112042</strain>
    </source>
</reference>
<dbReference type="GeneID" id="87894519"/>
<gene>
    <name evidence="1" type="ORF">QC761_117553</name>
</gene>
<dbReference type="RefSeq" id="XP_062738264.1">
    <property type="nucleotide sequence ID" value="XM_062875037.1"/>
</dbReference>
<keyword evidence="2" id="KW-1185">Reference proteome</keyword>
<evidence type="ECO:0000313" key="2">
    <source>
        <dbReference type="Proteomes" id="UP001322138"/>
    </source>
</evidence>
<protein>
    <submittedName>
        <fullName evidence="1">Uncharacterized protein</fullName>
    </submittedName>
</protein>